<sequence length="60" mass="6177">MCPLRTSQSVPHTAICSYTPPRVLPPPGPLLSPLTLRTPCVISGPPGSSPGSRARDGGKN</sequence>
<accession>A0A9X9Q596</accession>
<evidence type="ECO:0000313" key="3">
    <source>
        <dbReference type="Proteomes" id="UP000269945"/>
    </source>
</evidence>
<feature type="compositionally biased region" description="Polar residues" evidence="1">
    <location>
        <begin position="1"/>
        <end position="11"/>
    </location>
</feature>
<evidence type="ECO:0000313" key="2">
    <source>
        <dbReference type="EMBL" id="VCX24042.1"/>
    </source>
</evidence>
<dbReference type="Proteomes" id="UP000269945">
    <property type="component" value="Unassembled WGS sequence"/>
</dbReference>
<feature type="compositionally biased region" description="Low complexity" evidence="1">
    <location>
        <begin position="31"/>
        <end position="52"/>
    </location>
</feature>
<keyword evidence="3" id="KW-1185">Reference proteome</keyword>
<gene>
    <name evidence="2" type="ORF">BN2614_LOCUS1</name>
</gene>
<dbReference type="AlphaFoldDB" id="A0A9X9Q596"/>
<feature type="non-terminal residue" evidence="2">
    <location>
        <position position="60"/>
    </location>
</feature>
<proteinExistence type="predicted"/>
<organism evidence="2 3">
    <name type="scientific">Gulo gulo</name>
    <name type="common">Wolverine</name>
    <name type="synonym">Gluton</name>
    <dbReference type="NCBI Taxonomy" id="48420"/>
    <lineage>
        <taxon>Eukaryota</taxon>
        <taxon>Metazoa</taxon>
        <taxon>Chordata</taxon>
        <taxon>Craniata</taxon>
        <taxon>Vertebrata</taxon>
        <taxon>Euteleostomi</taxon>
        <taxon>Mammalia</taxon>
        <taxon>Eutheria</taxon>
        <taxon>Laurasiatheria</taxon>
        <taxon>Carnivora</taxon>
        <taxon>Caniformia</taxon>
        <taxon>Musteloidea</taxon>
        <taxon>Mustelidae</taxon>
        <taxon>Guloninae</taxon>
        <taxon>Gulo</taxon>
    </lineage>
</organism>
<reference evidence="2 3" key="1">
    <citation type="submission" date="2018-10" db="EMBL/GenBank/DDBJ databases">
        <authorList>
            <person name="Ekblom R."/>
            <person name="Jareborg N."/>
        </authorList>
    </citation>
    <scope>NUCLEOTIDE SEQUENCE [LARGE SCALE GENOMIC DNA]</scope>
    <source>
        <tissue evidence="2">Muscle</tissue>
    </source>
</reference>
<evidence type="ECO:0000256" key="1">
    <source>
        <dbReference type="SAM" id="MobiDB-lite"/>
    </source>
</evidence>
<name>A0A9X9Q596_GULGU</name>
<protein>
    <submittedName>
        <fullName evidence="2">Uncharacterized protein</fullName>
    </submittedName>
</protein>
<feature type="region of interest" description="Disordered" evidence="1">
    <location>
        <begin position="1"/>
        <end position="60"/>
    </location>
</feature>
<comment type="caution">
    <text evidence="2">The sequence shown here is derived from an EMBL/GenBank/DDBJ whole genome shotgun (WGS) entry which is preliminary data.</text>
</comment>
<dbReference type="EMBL" id="CYRY02037493">
    <property type="protein sequence ID" value="VCX24042.1"/>
    <property type="molecule type" value="Genomic_DNA"/>
</dbReference>